<dbReference type="Proteomes" id="UP000008680">
    <property type="component" value="Chromosome"/>
</dbReference>
<feature type="transmembrane region" description="Helical" evidence="1">
    <location>
        <begin position="138"/>
        <end position="155"/>
    </location>
</feature>
<dbReference type="KEGG" id="mru:mru_1858"/>
<keyword evidence="3" id="KW-1185">Reference proteome</keyword>
<dbReference type="HOGENOM" id="CLU_766410_0_0_2"/>
<dbReference type="PATRIC" id="fig|634498.28.peg.1858"/>
<dbReference type="EMBL" id="CP001719">
    <property type="protein sequence ID" value="ADC47708.1"/>
    <property type="molecule type" value="Genomic_DNA"/>
</dbReference>
<feature type="transmembrane region" description="Helical" evidence="1">
    <location>
        <begin position="65"/>
        <end position="87"/>
    </location>
</feature>
<protein>
    <submittedName>
        <fullName evidence="2">Uncharacterized protein</fullName>
    </submittedName>
</protein>
<evidence type="ECO:0000313" key="2">
    <source>
        <dbReference type="EMBL" id="ADC47708.1"/>
    </source>
</evidence>
<proteinExistence type="predicted"/>
<dbReference type="AlphaFoldDB" id="D3DZN0"/>
<gene>
    <name evidence="2" type="ordered locus">mru_1858</name>
</gene>
<dbReference type="OrthoDB" id="78232at2157"/>
<keyword evidence="1" id="KW-0472">Membrane</keyword>
<accession>D3DZN0</accession>
<reference evidence="2 3" key="1">
    <citation type="journal article" date="2010" name="PLoS ONE">
        <title>The genome sequence of the rumen methanogen Methanobrevibacter ruminantium reveals new possibilities for controlling ruminant methane emissions.</title>
        <authorList>
            <person name="Leahy S.C."/>
            <person name="Kelly W.J."/>
            <person name="Altermann E."/>
            <person name="Ronimus R.S."/>
            <person name="Yeoman C.J."/>
            <person name="Pacheco D.M."/>
            <person name="Li D."/>
            <person name="Kong Z."/>
            <person name="McTavish S."/>
            <person name="Sang C."/>
            <person name="Lambie S.C."/>
            <person name="Janssen P.H."/>
            <person name="Dey D."/>
            <person name="Attwood G.T."/>
        </authorList>
    </citation>
    <scope>NUCLEOTIDE SEQUENCE [LARGE SCALE GENOMIC DNA]</scope>
    <source>
        <strain evidence="3">ATCC 35063 / DSM 1093 / JCM 13430 / OCM 146 / M1</strain>
    </source>
</reference>
<evidence type="ECO:0000256" key="1">
    <source>
        <dbReference type="SAM" id="Phobius"/>
    </source>
</evidence>
<sequence>MANTFFSKIVKSLWVLASFIPTLNGLGFAYIGAKEFKNNWIIEGVIYEIPWFLLFIFVNNEDLGVFFATIGLLGMAVSFVRSLYVYYKHKDILIDDDAESRISTEKSITSFWVIFSVIIFLNGLGLIYVGFKRNVRQWILEGAFFEFLWLLFFITPSNKALNSFIISLGFIGMILSVIRTFMVYFEEERMDGGFYSPTAVKKEPPAQNPIENTINSYSENNLSDDDIVPEFKGYKTQVEDLKDAFKTKEDNVNNLLSKRFTKEELSYGRFKSVVNEFHKTFYSQADSTLTMINLAPEYSERVDETIKNKIGLMDSLLGEMNNLLEELILNDGLPEKSDEEITELFENMHNLINSVDDYNKE</sequence>
<feature type="transmembrane region" description="Helical" evidence="1">
    <location>
        <begin position="107"/>
        <end position="131"/>
    </location>
</feature>
<feature type="transmembrane region" description="Helical" evidence="1">
    <location>
        <begin position="39"/>
        <end position="58"/>
    </location>
</feature>
<organism evidence="2 3">
    <name type="scientific">Methanobrevibacter ruminantium (strain ATCC 35063 / DSM 1093 / JCM 13430 / OCM 146 / M1)</name>
    <name type="common">Methanobacterium ruminantium</name>
    <dbReference type="NCBI Taxonomy" id="634498"/>
    <lineage>
        <taxon>Archaea</taxon>
        <taxon>Methanobacteriati</taxon>
        <taxon>Methanobacteriota</taxon>
        <taxon>Methanomada group</taxon>
        <taxon>Methanobacteria</taxon>
        <taxon>Methanobacteriales</taxon>
        <taxon>Methanobacteriaceae</taxon>
        <taxon>Methanobrevibacter</taxon>
    </lineage>
</organism>
<feature type="transmembrane region" description="Helical" evidence="1">
    <location>
        <begin position="12"/>
        <end position="33"/>
    </location>
</feature>
<feature type="transmembrane region" description="Helical" evidence="1">
    <location>
        <begin position="161"/>
        <end position="185"/>
    </location>
</feature>
<evidence type="ECO:0000313" key="3">
    <source>
        <dbReference type="Proteomes" id="UP000008680"/>
    </source>
</evidence>
<dbReference type="RefSeq" id="WP_012956656.1">
    <property type="nucleotide sequence ID" value="NC_013790.1"/>
</dbReference>
<keyword evidence="1" id="KW-0812">Transmembrane</keyword>
<keyword evidence="1" id="KW-1133">Transmembrane helix</keyword>
<name>D3DZN0_METRM</name>
<dbReference type="GeneID" id="8771528"/>